<name>A0A972FEH4_9RHOO</name>
<evidence type="ECO:0000313" key="3">
    <source>
        <dbReference type="Proteomes" id="UP000599523"/>
    </source>
</evidence>
<dbReference type="PANTHER" id="PTHR11735">
    <property type="entry name" value="TRNA N6-ADENOSINE THREONYLCARBAMOYLTRANSFERASE"/>
    <property type="match status" value="1"/>
</dbReference>
<dbReference type="Gene3D" id="3.30.420.40">
    <property type="match status" value="2"/>
</dbReference>
<evidence type="ECO:0000259" key="1">
    <source>
        <dbReference type="Pfam" id="PF00814"/>
    </source>
</evidence>
<dbReference type="InterPro" id="IPR000905">
    <property type="entry name" value="Gcp-like_dom"/>
</dbReference>
<dbReference type="NCBIfam" id="TIGR03725">
    <property type="entry name" value="T6A_YeaZ"/>
    <property type="match status" value="1"/>
</dbReference>
<dbReference type="Pfam" id="PF00814">
    <property type="entry name" value="TsaD"/>
    <property type="match status" value="1"/>
</dbReference>
<dbReference type="InterPro" id="IPR022496">
    <property type="entry name" value="T6A_TsaB"/>
</dbReference>
<dbReference type="RefSeq" id="WP_168987993.1">
    <property type="nucleotide sequence ID" value="NZ_CAWPHM010000273.1"/>
</dbReference>
<evidence type="ECO:0000313" key="2">
    <source>
        <dbReference type="EMBL" id="NMG03240.1"/>
    </source>
</evidence>
<sequence length="231" mass="24135">MRILAIETSSEHASIALICNDEITERTLEGHANHSEKLLPSVRELLADSAIGLHQLDGIAFGAGPGAFTGLRLACAAAQGLAMGAGLGVVGVCSLEALSLQGEGDAVLVATDARMGEIYTAAYEMLDGAPALCGAIACIPPQEFELPPHRRGWFGVGSAFLVHRETLAERGGTGLQIGLPYARVRASDIGRLAAVRVAHGAAIQPEHAAPLYVRNKVALTTEERRERGGRA</sequence>
<dbReference type="EMBL" id="WTVM01000048">
    <property type="protein sequence ID" value="NMG03240.1"/>
    <property type="molecule type" value="Genomic_DNA"/>
</dbReference>
<organism evidence="2 3">
    <name type="scientific">Azoarcus taiwanensis</name>
    <dbReference type="NCBI Taxonomy" id="666964"/>
    <lineage>
        <taxon>Bacteria</taxon>
        <taxon>Pseudomonadati</taxon>
        <taxon>Pseudomonadota</taxon>
        <taxon>Betaproteobacteria</taxon>
        <taxon>Rhodocyclales</taxon>
        <taxon>Zoogloeaceae</taxon>
        <taxon>Azoarcus</taxon>
    </lineage>
</organism>
<reference evidence="2" key="1">
    <citation type="submission" date="2019-12" db="EMBL/GenBank/DDBJ databases">
        <title>Comparative genomics gives insights into the taxonomy of the Azoarcus-Aromatoleum group and reveals separate origins of nif in the plant-associated Azoarcus and non-plant-associated Aromatoleum sub-groups.</title>
        <authorList>
            <person name="Lafos M."/>
            <person name="Maluk M."/>
            <person name="Batista M."/>
            <person name="Junghare M."/>
            <person name="Carmona M."/>
            <person name="Faoro H."/>
            <person name="Cruz L.M."/>
            <person name="Battistoni F."/>
            <person name="De Souza E."/>
            <person name="Pedrosa F."/>
            <person name="Chen W.-M."/>
            <person name="Poole P.S."/>
            <person name="Dixon R.A."/>
            <person name="James E.K."/>
        </authorList>
    </citation>
    <scope>NUCLEOTIDE SEQUENCE</scope>
    <source>
        <strain evidence="2">NSC3</strain>
    </source>
</reference>
<dbReference type="GO" id="GO:0002949">
    <property type="term" value="P:tRNA threonylcarbamoyladenosine modification"/>
    <property type="evidence" value="ECO:0007669"/>
    <property type="project" value="InterPro"/>
</dbReference>
<dbReference type="GO" id="GO:0005829">
    <property type="term" value="C:cytosol"/>
    <property type="evidence" value="ECO:0007669"/>
    <property type="project" value="TreeGrafter"/>
</dbReference>
<gene>
    <name evidence="2" type="primary">tsaB</name>
    <name evidence="2" type="ORF">GPA21_09665</name>
</gene>
<dbReference type="AlphaFoldDB" id="A0A972FEH4"/>
<dbReference type="InterPro" id="IPR043129">
    <property type="entry name" value="ATPase_NBD"/>
</dbReference>
<dbReference type="SUPFAM" id="SSF53067">
    <property type="entry name" value="Actin-like ATPase domain"/>
    <property type="match status" value="2"/>
</dbReference>
<dbReference type="PANTHER" id="PTHR11735:SF11">
    <property type="entry name" value="TRNA THREONYLCARBAMOYLADENOSINE BIOSYNTHESIS PROTEIN TSAB"/>
    <property type="match status" value="1"/>
</dbReference>
<accession>A0A972FEH4</accession>
<proteinExistence type="predicted"/>
<feature type="domain" description="Gcp-like" evidence="1">
    <location>
        <begin position="32"/>
        <end position="127"/>
    </location>
</feature>
<dbReference type="CDD" id="cd24032">
    <property type="entry name" value="ASKHA_NBD_TsaB"/>
    <property type="match status" value="1"/>
</dbReference>
<dbReference type="Proteomes" id="UP000599523">
    <property type="component" value="Unassembled WGS sequence"/>
</dbReference>
<comment type="caution">
    <text evidence="2">The sequence shown here is derived from an EMBL/GenBank/DDBJ whole genome shotgun (WGS) entry which is preliminary data.</text>
</comment>
<keyword evidence="3" id="KW-1185">Reference proteome</keyword>
<protein>
    <submittedName>
        <fullName evidence="2">tRNA (Adenosine(37)-N6)-threonylcarbamoyltransferase complex dimerization subunit type 1 TsaB</fullName>
    </submittedName>
</protein>